<accession>A0A256F8R1</accession>
<keyword evidence="6" id="KW-1185">Reference proteome</keyword>
<dbReference type="Proteomes" id="UP000216345">
    <property type="component" value="Unassembled WGS sequence"/>
</dbReference>
<dbReference type="PANTHER" id="PTHR44858">
    <property type="entry name" value="TETRATRICOPEPTIDE REPEAT PROTEIN 6"/>
    <property type="match status" value="1"/>
</dbReference>
<sequence>MRMRNVFAHLGHISLLSAFGAALLVASPALSDTEPSLTAPILPVQVGSDSAQKPQQDKSAPVAVQTPEERLDKLFADLKRTSDETKARRITVQINQIWSQSGSATVDLLVQWASSAMLEKRYTSALDFLNEAIAIDPDYAEAWNRRATVYYLRNDYAHAMYDINRTLELEPRHYGALTGMAEILRARGLKEQAMRAYEQALQINPMMRDAQKSFFDLTEELSDTRT</sequence>
<evidence type="ECO:0000256" key="2">
    <source>
        <dbReference type="ARBA" id="ARBA00022803"/>
    </source>
</evidence>
<dbReference type="InterPro" id="IPR019734">
    <property type="entry name" value="TPR_rpt"/>
</dbReference>
<proteinExistence type="predicted"/>
<dbReference type="Gene3D" id="1.25.40.10">
    <property type="entry name" value="Tetratricopeptide repeat domain"/>
    <property type="match status" value="1"/>
</dbReference>
<dbReference type="EMBL" id="NNRK01000033">
    <property type="protein sequence ID" value="OYR11267.1"/>
    <property type="molecule type" value="Genomic_DNA"/>
</dbReference>
<organism evidence="5 6">
    <name type="scientific">Brucella rhizosphaerae</name>
    <dbReference type="NCBI Taxonomy" id="571254"/>
    <lineage>
        <taxon>Bacteria</taxon>
        <taxon>Pseudomonadati</taxon>
        <taxon>Pseudomonadota</taxon>
        <taxon>Alphaproteobacteria</taxon>
        <taxon>Hyphomicrobiales</taxon>
        <taxon>Brucellaceae</taxon>
        <taxon>Brucella/Ochrobactrum group</taxon>
        <taxon>Brucella</taxon>
    </lineage>
</organism>
<dbReference type="PANTHER" id="PTHR44858:SF1">
    <property type="entry name" value="UDP-N-ACETYLGLUCOSAMINE--PEPTIDE N-ACETYLGLUCOSAMINYLTRANSFERASE SPINDLY-RELATED"/>
    <property type="match status" value="1"/>
</dbReference>
<dbReference type="InterPro" id="IPR011990">
    <property type="entry name" value="TPR-like_helical_dom_sf"/>
</dbReference>
<dbReference type="eggNOG" id="COG0457">
    <property type="taxonomic scope" value="Bacteria"/>
</dbReference>
<dbReference type="SMART" id="SM00028">
    <property type="entry name" value="TPR"/>
    <property type="match status" value="3"/>
</dbReference>
<keyword evidence="2 3" id="KW-0802">TPR repeat</keyword>
<keyword evidence="1" id="KW-0677">Repeat</keyword>
<dbReference type="Pfam" id="PF13181">
    <property type="entry name" value="TPR_8"/>
    <property type="match status" value="1"/>
</dbReference>
<keyword evidence="4" id="KW-0732">Signal</keyword>
<feature type="signal peptide" evidence="4">
    <location>
        <begin position="1"/>
        <end position="31"/>
    </location>
</feature>
<evidence type="ECO:0000256" key="3">
    <source>
        <dbReference type="PROSITE-ProRule" id="PRU00339"/>
    </source>
</evidence>
<feature type="repeat" description="TPR" evidence="3">
    <location>
        <begin position="174"/>
        <end position="207"/>
    </location>
</feature>
<reference evidence="5 6" key="1">
    <citation type="submission" date="2017-07" db="EMBL/GenBank/DDBJ databases">
        <title>Phylogenetic study on the rhizospheric bacterium Ochrobactrum sp. A44.</title>
        <authorList>
            <person name="Krzyzanowska D.M."/>
            <person name="Ossowicki A."/>
            <person name="Rajewska M."/>
            <person name="Maciag T."/>
            <person name="Kaczynski Z."/>
            <person name="Czerwicka M."/>
            <person name="Jafra S."/>
        </authorList>
    </citation>
    <scope>NUCLEOTIDE SEQUENCE [LARGE SCALE GENOMIC DNA]</scope>
    <source>
        <strain evidence="5 6">PR17</strain>
    </source>
</reference>
<evidence type="ECO:0000313" key="5">
    <source>
        <dbReference type="EMBL" id="OYR11267.1"/>
    </source>
</evidence>
<comment type="caution">
    <text evidence="5">The sequence shown here is derived from an EMBL/GenBank/DDBJ whole genome shotgun (WGS) entry which is preliminary data.</text>
</comment>
<feature type="repeat" description="TPR" evidence="3">
    <location>
        <begin position="140"/>
        <end position="173"/>
    </location>
</feature>
<evidence type="ECO:0000256" key="1">
    <source>
        <dbReference type="ARBA" id="ARBA00022737"/>
    </source>
</evidence>
<dbReference type="RefSeq" id="WP_374883186.1">
    <property type="nucleotide sequence ID" value="NZ_JBHEEL010000007.1"/>
</dbReference>
<dbReference type="SUPFAM" id="SSF48452">
    <property type="entry name" value="TPR-like"/>
    <property type="match status" value="1"/>
</dbReference>
<name>A0A256F8R1_9HYPH</name>
<feature type="chain" id="PRO_5012310355" evidence="4">
    <location>
        <begin position="32"/>
        <end position="226"/>
    </location>
</feature>
<evidence type="ECO:0000256" key="4">
    <source>
        <dbReference type="SAM" id="SignalP"/>
    </source>
</evidence>
<gene>
    <name evidence="5" type="ORF">CEV32_1565</name>
</gene>
<dbReference type="AlphaFoldDB" id="A0A256F8R1"/>
<evidence type="ECO:0000313" key="6">
    <source>
        <dbReference type="Proteomes" id="UP000216345"/>
    </source>
</evidence>
<dbReference type="PROSITE" id="PS50005">
    <property type="entry name" value="TPR"/>
    <property type="match status" value="2"/>
</dbReference>
<dbReference type="InterPro" id="IPR050498">
    <property type="entry name" value="Ycf3"/>
</dbReference>
<protein>
    <submittedName>
        <fullName evidence="5">Tetratricopeptide repeat family protein</fullName>
    </submittedName>
</protein>